<comment type="caution">
    <text evidence="1">The sequence shown here is derived from an EMBL/GenBank/DDBJ whole genome shotgun (WGS) entry which is preliminary data.</text>
</comment>
<accession>A0A5J4SB81</accession>
<protein>
    <submittedName>
        <fullName evidence="1">Uncharacterized protein</fullName>
    </submittedName>
</protein>
<reference evidence="1" key="1">
    <citation type="submission" date="2019-03" db="EMBL/GenBank/DDBJ databases">
        <title>Single cell metagenomics reveals metabolic interactions within the superorganism composed of flagellate Streblomastix strix and complex community of Bacteroidetes bacteria on its surface.</title>
        <authorList>
            <person name="Treitli S.C."/>
            <person name="Kolisko M."/>
            <person name="Husnik F."/>
            <person name="Keeling P."/>
            <person name="Hampl V."/>
        </authorList>
    </citation>
    <scope>NUCLEOTIDE SEQUENCE</scope>
    <source>
        <strain evidence="1">STM</strain>
    </source>
</reference>
<name>A0A5J4SB81_9ZZZZ</name>
<dbReference type="EMBL" id="SNRY01000274">
    <property type="protein sequence ID" value="KAA6343356.1"/>
    <property type="molecule type" value="Genomic_DNA"/>
</dbReference>
<dbReference type="PROSITE" id="PS51257">
    <property type="entry name" value="PROKAR_LIPOPROTEIN"/>
    <property type="match status" value="1"/>
</dbReference>
<dbReference type="AlphaFoldDB" id="A0A5J4SB81"/>
<proteinExistence type="predicted"/>
<gene>
    <name evidence="1" type="ORF">EZS27_008947</name>
</gene>
<evidence type="ECO:0000313" key="1">
    <source>
        <dbReference type="EMBL" id="KAA6343356.1"/>
    </source>
</evidence>
<organism evidence="1">
    <name type="scientific">termite gut metagenome</name>
    <dbReference type="NCBI Taxonomy" id="433724"/>
    <lineage>
        <taxon>unclassified sequences</taxon>
        <taxon>metagenomes</taxon>
        <taxon>organismal metagenomes</taxon>
    </lineage>
</organism>
<sequence>MQKKNYKISIGGGLIFLFMLVLFSCIDNKYDLTKDIDLTVLVGGDNLTLPVGNTEKVYLRKFIKVEDSELLDTLTTGEYIIQKEGAISDITVTVDDVTISDPKFTIPPFEYNANAGSSINEFVDVVQNDTGEPEPFEGTFEIEEKVPAEILAIKSFEIKREKDTEYYIKVEFYAEKENLAESDTLDISQLQVAFPSFIVFEEKQDAGIFISDSTYYVSKTLRTVFLNKGNNYNYSQKLRIKKYDFGDGKKIKDGGILTIEGNILLGGKLGVILPEGGKKISLITNIHADPNTFKIGSITGKVNPDFKINPTKIELSGLPDFLDDDDVRINLTNPEIRLNILNPVGLPIEVKLDMQGIKDDKNTHEKSVMVENIVVPSKQETTIVLSKLGPSEPPSYKVGNLNDLFLIIPDRIDMKIEAKADQSVDHTITLGETKQVELSYAVNMPLSFEVESRIIYKHTVKGWNNRLKDINVKQVYLETEIESIIPLEFTPSVDAIDVSGNVLNGLKVRIKDDKTILPCKEDGSANVTSLTIEIETGDSGNIIKEIDGIVLNLKAQSTEKIHDQPLKSSQYLIIKEIKASVPGGVQIDMN</sequence>